<evidence type="ECO:0000256" key="10">
    <source>
        <dbReference type="ARBA" id="ARBA00023237"/>
    </source>
</evidence>
<keyword evidence="10 11" id="KW-0998">Cell outer membrane</keyword>
<dbReference type="GO" id="GO:0006826">
    <property type="term" value="P:iron ion transport"/>
    <property type="evidence" value="ECO:0007669"/>
    <property type="project" value="UniProtKB-KW"/>
</dbReference>
<keyword evidence="7" id="KW-0406">Ion transport</keyword>
<keyword evidence="13" id="KW-0732">Signal</keyword>
<keyword evidence="4" id="KW-0410">Iron transport</keyword>
<dbReference type="AlphaFoldDB" id="A0A5C8ZV23"/>
<evidence type="ECO:0000256" key="12">
    <source>
        <dbReference type="RuleBase" id="RU003357"/>
    </source>
</evidence>
<organism evidence="16 17">
    <name type="scientific">Parahaliea aestuarii</name>
    <dbReference type="NCBI Taxonomy" id="1852021"/>
    <lineage>
        <taxon>Bacteria</taxon>
        <taxon>Pseudomonadati</taxon>
        <taxon>Pseudomonadota</taxon>
        <taxon>Gammaproteobacteria</taxon>
        <taxon>Cellvibrionales</taxon>
        <taxon>Halieaceae</taxon>
        <taxon>Parahaliea</taxon>
    </lineage>
</organism>
<dbReference type="InterPro" id="IPR036942">
    <property type="entry name" value="Beta-barrel_TonB_sf"/>
</dbReference>
<feature type="signal peptide" evidence="13">
    <location>
        <begin position="1"/>
        <end position="22"/>
    </location>
</feature>
<dbReference type="PROSITE" id="PS52016">
    <property type="entry name" value="TONB_DEPENDENT_REC_3"/>
    <property type="match status" value="1"/>
</dbReference>
<keyword evidence="16" id="KW-0675">Receptor</keyword>
<evidence type="ECO:0000256" key="9">
    <source>
        <dbReference type="ARBA" id="ARBA00023136"/>
    </source>
</evidence>
<comment type="similarity">
    <text evidence="11 12">Belongs to the TonB-dependent receptor family.</text>
</comment>
<feature type="domain" description="TonB-dependent receptor plug" evidence="15">
    <location>
        <begin position="49"/>
        <end position="154"/>
    </location>
</feature>
<evidence type="ECO:0000256" key="3">
    <source>
        <dbReference type="ARBA" id="ARBA00022452"/>
    </source>
</evidence>
<evidence type="ECO:0000256" key="5">
    <source>
        <dbReference type="ARBA" id="ARBA00022692"/>
    </source>
</evidence>
<dbReference type="Proteomes" id="UP000321933">
    <property type="component" value="Unassembled WGS sequence"/>
</dbReference>
<sequence>MAQQPLYLYCSVALLASAPVLAAAEPVKPAGTALEVITVTAQKREQRITDVPMSMSAYDGEFLEQIGGTELDRIAAITPGFVIQLQDKFAPGFSIRGITSNDFSPQSELRVAVFQDGVAVTQAASSYGELFDIDRIEVEKGPQSTLHGRSALNGGVSIFHKTPGDEPGFEVQGGVGDYDYRHLQGVANVPVTDTLAVRIGALMRERDGYVEDIGSDKTYNDIDARAYRFSARWEPSDKFSFNLVATLDEDDTNSTVPFKSGTFLPLDQESGEIVGDLDFWSPLHLDTFGTIPSPYFQREIRGASGTAEYYIDDRLSLTSITGYRWFDACESFDSDGTSTNMIAGHQCNGGEQLSEEIRLNFSGLGNFDGFVGASVFDASNYMSMDLGYDERAMALLLGGVLQPLAPRGLTNEEINALLGPTADFLKPFHLDRNETSADVRTYDLFADATLHLSEQLEVFAGARVTWDDKTVSMRGTTPLGPSNLTGGGILFNPTANGEAVSDDNSSTTTTGRAGVRYSFSDSLNWYAVYGIGKRPEVLNVNVDGSSEVIPTEELASVETGLKFQLLDNRLVGDTSVYYYEYENFQTQGLVDGRLSTVNAGEADATGFEAQFNYLASEAVNLFASYGYNKARLRSGAYDGNQFRNSPDHKFSLGANLALPLFGGSLELSPVYSWQSEMFFFDDNDKPELQQRVPAAYSDTRVDEFQDSFGLLSARLSYYGGSGNWSVALVGGNLTDEKYLVDAGNTGDYFGIPTFIGGSRRNVRAEFSFDF</sequence>
<reference evidence="16 17" key="1">
    <citation type="submission" date="2019-08" db="EMBL/GenBank/DDBJ databases">
        <title>Parahaliea maris sp. nov., isolated from the surface seawater.</title>
        <authorList>
            <person name="Liu Y."/>
        </authorList>
    </citation>
    <scope>NUCLEOTIDE SEQUENCE [LARGE SCALE GENOMIC DNA]</scope>
    <source>
        <strain evidence="16 17">S2-26</strain>
    </source>
</reference>
<proteinExistence type="inferred from homology"/>
<feature type="chain" id="PRO_5023089942" evidence="13">
    <location>
        <begin position="23"/>
        <end position="770"/>
    </location>
</feature>
<evidence type="ECO:0000259" key="15">
    <source>
        <dbReference type="Pfam" id="PF07715"/>
    </source>
</evidence>
<gene>
    <name evidence="16" type="ORF">FVW59_10575</name>
</gene>
<dbReference type="InterPro" id="IPR000531">
    <property type="entry name" value="Beta-barrel_TonB"/>
</dbReference>
<dbReference type="RefSeq" id="WP_148064236.1">
    <property type="nucleotide sequence ID" value="NZ_VRYZ01000004.1"/>
</dbReference>
<dbReference type="Gene3D" id="2.40.170.20">
    <property type="entry name" value="TonB-dependent receptor, beta-barrel domain"/>
    <property type="match status" value="1"/>
</dbReference>
<keyword evidence="5 11" id="KW-0812">Transmembrane</keyword>
<evidence type="ECO:0000256" key="2">
    <source>
        <dbReference type="ARBA" id="ARBA00022448"/>
    </source>
</evidence>
<dbReference type="PANTHER" id="PTHR32552:SF81">
    <property type="entry name" value="TONB-DEPENDENT OUTER MEMBRANE RECEPTOR"/>
    <property type="match status" value="1"/>
</dbReference>
<evidence type="ECO:0000259" key="14">
    <source>
        <dbReference type="Pfam" id="PF00593"/>
    </source>
</evidence>
<evidence type="ECO:0000256" key="6">
    <source>
        <dbReference type="ARBA" id="ARBA00023004"/>
    </source>
</evidence>
<evidence type="ECO:0000256" key="11">
    <source>
        <dbReference type="PROSITE-ProRule" id="PRU01360"/>
    </source>
</evidence>
<keyword evidence="9 11" id="KW-0472">Membrane</keyword>
<dbReference type="InterPro" id="IPR039426">
    <property type="entry name" value="TonB-dep_rcpt-like"/>
</dbReference>
<dbReference type="OrthoDB" id="127311at2"/>
<dbReference type="GO" id="GO:0009279">
    <property type="term" value="C:cell outer membrane"/>
    <property type="evidence" value="ECO:0007669"/>
    <property type="project" value="UniProtKB-SubCell"/>
</dbReference>
<evidence type="ECO:0000256" key="13">
    <source>
        <dbReference type="SAM" id="SignalP"/>
    </source>
</evidence>
<keyword evidence="8 12" id="KW-0798">TonB box</keyword>
<evidence type="ECO:0000256" key="7">
    <source>
        <dbReference type="ARBA" id="ARBA00023065"/>
    </source>
</evidence>
<keyword evidence="3 11" id="KW-1134">Transmembrane beta strand</keyword>
<name>A0A5C8ZV23_9GAMM</name>
<dbReference type="Pfam" id="PF00593">
    <property type="entry name" value="TonB_dep_Rec_b-barrel"/>
    <property type="match status" value="1"/>
</dbReference>
<feature type="domain" description="TonB-dependent receptor-like beta-barrel" evidence="14">
    <location>
        <begin position="295"/>
        <end position="733"/>
    </location>
</feature>
<dbReference type="SUPFAM" id="SSF56935">
    <property type="entry name" value="Porins"/>
    <property type="match status" value="1"/>
</dbReference>
<keyword evidence="17" id="KW-1185">Reference proteome</keyword>
<accession>A0A5C8ZV23</accession>
<keyword evidence="2 11" id="KW-0813">Transport</keyword>
<evidence type="ECO:0000256" key="1">
    <source>
        <dbReference type="ARBA" id="ARBA00004571"/>
    </source>
</evidence>
<comment type="caution">
    <text evidence="16">The sequence shown here is derived from an EMBL/GenBank/DDBJ whole genome shotgun (WGS) entry which is preliminary data.</text>
</comment>
<dbReference type="PANTHER" id="PTHR32552">
    <property type="entry name" value="FERRICHROME IRON RECEPTOR-RELATED"/>
    <property type="match status" value="1"/>
</dbReference>
<evidence type="ECO:0000313" key="16">
    <source>
        <dbReference type="EMBL" id="TXS91604.1"/>
    </source>
</evidence>
<evidence type="ECO:0000313" key="17">
    <source>
        <dbReference type="Proteomes" id="UP000321933"/>
    </source>
</evidence>
<dbReference type="InterPro" id="IPR012910">
    <property type="entry name" value="Plug_dom"/>
</dbReference>
<keyword evidence="6" id="KW-0408">Iron</keyword>
<protein>
    <submittedName>
        <fullName evidence="16">TonB-dependent receptor</fullName>
    </submittedName>
</protein>
<evidence type="ECO:0000256" key="8">
    <source>
        <dbReference type="ARBA" id="ARBA00023077"/>
    </source>
</evidence>
<dbReference type="EMBL" id="VRYZ01000004">
    <property type="protein sequence ID" value="TXS91604.1"/>
    <property type="molecule type" value="Genomic_DNA"/>
</dbReference>
<evidence type="ECO:0000256" key="4">
    <source>
        <dbReference type="ARBA" id="ARBA00022496"/>
    </source>
</evidence>
<dbReference type="Pfam" id="PF07715">
    <property type="entry name" value="Plug"/>
    <property type="match status" value="1"/>
</dbReference>
<comment type="subcellular location">
    <subcellularLocation>
        <location evidence="1 11">Cell outer membrane</location>
        <topology evidence="1 11">Multi-pass membrane protein</topology>
    </subcellularLocation>
</comment>